<proteinExistence type="predicted"/>
<accession>A0ABQ8JIJ5</accession>
<reference evidence="1 2" key="1">
    <citation type="journal article" date="2018" name="J. Allergy Clin. Immunol.">
        <title>High-quality assembly of Dermatophagoides pteronyssinus genome and transcriptome reveals a wide range of novel allergens.</title>
        <authorList>
            <person name="Liu X.Y."/>
            <person name="Yang K.Y."/>
            <person name="Wang M.Q."/>
            <person name="Kwok J.S."/>
            <person name="Zeng X."/>
            <person name="Yang Z."/>
            <person name="Xiao X.J."/>
            <person name="Lau C.P."/>
            <person name="Li Y."/>
            <person name="Huang Z.M."/>
            <person name="Ba J.G."/>
            <person name="Yim A.K."/>
            <person name="Ouyang C.Y."/>
            <person name="Ngai S.M."/>
            <person name="Chan T.F."/>
            <person name="Leung E.L."/>
            <person name="Liu L."/>
            <person name="Liu Z.G."/>
            <person name="Tsui S.K."/>
        </authorList>
    </citation>
    <scope>NUCLEOTIDE SEQUENCE [LARGE SCALE GENOMIC DNA]</scope>
    <source>
        <strain evidence="1">Derp</strain>
    </source>
</reference>
<dbReference type="EMBL" id="NJHN03000036">
    <property type="protein sequence ID" value="KAH9422406.1"/>
    <property type="molecule type" value="Genomic_DNA"/>
</dbReference>
<keyword evidence="2" id="KW-1185">Reference proteome</keyword>
<sequence length="102" mass="12405">MIKCQKQQHLMMKKLKQNQKNWKEEQINDNDQDQELNVEEVEDGDYSDNDDNFVTTAIINDNHQQKTTLLINNNNDFNYNENYYQDLYTMIKRIMEKCLLHE</sequence>
<reference evidence="1 2" key="2">
    <citation type="journal article" date="2022" name="Mol. Biol. Evol.">
        <title>Comparative Genomics Reveals Insights into the Divergent Evolution of Astigmatic Mites and Household Pest Adaptations.</title>
        <authorList>
            <person name="Xiong Q."/>
            <person name="Wan A.T."/>
            <person name="Liu X."/>
            <person name="Fung C.S."/>
            <person name="Xiao X."/>
            <person name="Malainual N."/>
            <person name="Hou J."/>
            <person name="Wang L."/>
            <person name="Wang M."/>
            <person name="Yang K.Y."/>
            <person name="Cui Y."/>
            <person name="Leung E.L."/>
            <person name="Nong W."/>
            <person name="Shin S.K."/>
            <person name="Au S.W."/>
            <person name="Jeong K.Y."/>
            <person name="Chew F.T."/>
            <person name="Hui J.H."/>
            <person name="Leung T.F."/>
            <person name="Tungtrongchitr A."/>
            <person name="Zhong N."/>
            <person name="Liu Z."/>
            <person name="Tsui S.K."/>
        </authorList>
    </citation>
    <scope>NUCLEOTIDE SEQUENCE [LARGE SCALE GENOMIC DNA]</scope>
    <source>
        <strain evidence="1">Derp</strain>
    </source>
</reference>
<comment type="caution">
    <text evidence="1">The sequence shown here is derived from an EMBL/GenBank/DDBJ whole genome shotgun (WGS) entry which is preliminary data.</text>
</comment>
<protein>
    <submittedName>
        <fullName evidence="1">Uncharacterized protein</fullName>
    </submittedName>
</protein>
<organism evidence="1 2">
    <name type="scientific">Dermatophagoides pteronyssinus</name>
    <name type="common">European house dust mite</name>
    <dbReference type="NCBI Taxonomy" id="6956"/>
    <lineage>
        <taxon>Eukaryota</taxon>
        <taxon>Metazoa</taxon>
        <taxon>Ecdysozoa</taxon>
        <taxon>Arthropoda</taxon>
        <taxon>Chelicerata</taxon>
        <taxon>Arachnida</taxon>
        <taxon>Acari</taxon>
        <taxon>Acariformes</taxon>
        <taxon>Sarcoptiformes</taxon>
        <taxon>Astigmata</taxon>
        <taxon>Psoroptidia</taxon>
        <taxon>Analgoidea</taxon>
        <taxon>Pyroglyphidae</taxon>
        <taxon>Dermatophagoidinae</taxon>
        <taxon>Dermatophagoides</taxon>
    </lineage>
</organism>
<gene>
    <name evidence="1" type="ORF">DERP_003082</name>
</gene>
<evidence type="ECO:0000313" key="2">
    <source>
        <dbReference type="Proteomes" id="UP000887458"/>
    </source>
</evidence>
<name>A0ABQ8JIJ5_DERPT</name>
<dbReference type="Proteomes" id="UP000887458">
    <property type="component" value="Unassembled WGS sequence"/>
</dbReference>
<evidence type="ECO:0000313" key="1">
    <source>
        <dbReference type="EMBL" id="KAH9422406.1"/>
    </source>
</evidence>
<feature type="non-terminal residue" evidence="1">
    <location>
        <position position="102"/>
    </location>
</feature>